<evidence type="ECO:0000313" key="3">
    <source>
        <dbReference type="Proteomes" id="UP000316598"/>
    </source>
</evidence>
<feature type="region of interest" description="Disordered" evidence="1">
    <location>
        <begin position="389"/>
        <end position="518"/>
    </location>
</feature>
<dbReference type="RefSeq" id="WP_165440505.1">
    <property type="nucleotide sequence ID" value="NZ_SJPI01000001.1"/>
</dbReference>
<feature type="compositionally biased region" description="Basic and acidic residues" evidence="1">
    <location>
        <begin position="457"/>
        <end position="466"/>
    </location>
</feature>
<feature type="compositionally biased region" description="Pro residues" evidence="1">
    <location>
        <begin position="435"/>
        <end position="449"/>
    </location>
</feature>
<accession>A0A5C5WRK5</accession>
<evidence type="ECO:0000313" key="2">
    <source>
        <dbReference type="EMBL" id="TWT53208.1"/>
    </source>
</evidence>
<evidence type="ECO:0008006" key="4">
    <source>
        <dbReference type="Google" id="ProtNLM"/>
    </source>
</evidence>
<sequence>MESIDAEFLVPHLFHTFLNVLDVLSAVLSRSITMQMAGKKSQSGLRRRFSKILRDSLGIRGNIRERLLWAAAPFLLVPMLIDTASAVEVSNPDSTVTSGSTTANTTHAPIRPGQSAAPVAKPSPDSFILGAKSFSIPFTVNDQPNGPVNVHLYVADPASDSQQWRWVAAKTSKNGKPQEFEFVADRDGEYWFATWTTEAKTSQAQPPAHDLQPGQIQPQRKIFVDTTEPRIELSVDSDGDGRVAVFATIDDATDISDITIRYITDRMQQWADIDSALLKKAGAVHFSTQDDWDQLSVRMVARDKAGNQSVADRMIRKPRIAEAPGPRYADASLSPIYGNAQPAYPRQFADAVPQGFASGAMAGYGYAPNAMANPYRGAMNNLSSTRTSAPVGLPAGLPTRPVAQSNPAIETLPPPATLEQISNGFGLTSPQQASPHPPLPETIPAPAPSVDPQSRSEQPKAPELSRQRSRSVQEAMRPLSERSVVPPKYSSNEDETGSASDRNVANRPSVQSPSPNLRSQVLSRVPVRFSDSERFSLDYVLEAVGSQGVEAIELYGSIDEGASWKLWGRDPDKSSPFDIETREEGVFSYRIVVVGSSGLTSARPLAGDLPDIVVVVDKQAPEVRISGARYGQGDRVGSLVIQYECDDSNLKERPIALSYSESVDGPWTTIAGGLRNDGDYAWPADPGLPRAFYLRLDATDKAGNVGTYILDTPIDAQGLAPRARIRGFQTLSGS</sequence>
<gene>
    <name evidence="2" type="ORF">Pla22_08360</name>
</gene>
<dbReference type="AlphaFoldDB" id="A0A5C5WRK5"/>
<evidence type="ECO:0000256" key="1">
    <source>
        <dbReference type="SAM" id="MobiDB-lite"/>
    </source>
</evidence>
<feature type="compositionally biased region" description="Polar residues" evidence="1">
    <location>
        <begin position="419"/>
        <end position="434"/>
    </location>
</feature>
<comment type="caution">
    <text evidence="2">The sequence shown here is derived from an EMBL/GenBank/DDBJ whole genome shotgun (WGS) entry which is preliminary data.</text>
</comment>
<feature type="compositionally biased region" description="Polar residues" evidence="1">
    <location>
        <begin position="497"/>
        <end position="518"/>
    </location>
</feature>
<dbReference type="EMBL" id="SJPI01000001">
    <property type="protein sequence ID" value="TWT53208.1"/>
    <property type="molecule type" value="Genomic_DNA"/>
</dbReference>
<feature type="compositionally biased region" description="Low complexity" evidence="1">
    <location>
        <begin position="94"/>
        <end position="106"/>
    </location>
</feature>
<organism evidence="2 3">
    <name type="scientific">Rubripirellula amarantea</name>
    <dbReference type="NCBI Taxonomy" id="2527999"/>
    <lineage>
        <taxon>Bacteria</taxon>
        <taxon>Pseudomonadati</taxon>
        <taxon>Planctomycetota</taxon>
        <taxon>Planctomycetia</taxon>
        <taxon>Pirellulales</taxon>
        <taxon>Pirellulaceae</taxon>
        <taxon>Rubripirellula</taxon>
    </lineage>
</organism>
<proteinExistence type="predicted"/>
<protein>
    <recommendedName>
        <fullName evidence="4">Ser-Thr-rich glycosyl-phosphatidyl-inositol-anchored membrane family protein</fullName>
    </recommendedName>
</protein>
<feature type="region of interest" description="Disordered" evidence="1">
    <location>
        <begin position="92"/>
        <end position="121"/>
    </location>
</feature>
<keyword evidence="3" id="KW-1185">Reference proteome</keyword>
<dbReference type="Proteomes" id="UP000316598">
    <property type="component" value="Unassembled WGS sequence"/>
</dbReference>
<name>A0A5C5WRK5_9BACT</name>
<reference evidence="2 3" key="1">
    <citation type="submission" date="2019-02" db="EMBL/GenBank/DDBJ databases">
        <title>Deep-cultivation of Planctomycetes and their phenomic and genomic characterization uncovers novel biology.</title>
        <authorList>
            <person name="Wiegand S."/>
            <person name="Jogler M."/>
            <person name="Boedeker C."/>
            <person name="Pinto D."/>
            <person name="Vollmers J."/>
            <person name="Rivas-Marin E."/>
            <person name="Kohn T."/>
            <person name="Peeters S.H."/>
            <person name="Heuer A."/>
            <person name="Rast P."/>
            <person name="Oberbeckmann S."/>
            <person name="Bunk B."/>
            <person name="Jeske O."/>
            <person name="Meyerdierks A."/>
            <person name="Storesund J.E."/>
            <person name="Kallscheuer N."/>
            <person name="Luecker S."/>
            <person name="Lage O.M."/>
            <person name="Pohl T."/>
            <person name="Merkel B.J."/>
            <person name="Hornburger P."/>
            <person name="Mueller R.-W."/>
            <person name="Bruemmer F."/>
            <person name="Labrenz M."/>
            <person name="Spormann A.M."/>
            <person name="Op Den Camp H."/>
            <person name="Overmann J."/>
            <person name="Amann R."/>
            <person name="Jetten M.S.M."/>
            <person name="Mascher T."/>
            <person name="Medema M.H."/>
            <person name="Devos D.P."/>
            <person name="Kaster A.-K."/>
            <person name="Ovreas L."/>
            <person name="Rohde M."/>
            <person name="Galperin M.Y."/>
            <person name="Jogler C."/>
        </authorList>
    </citation>
    <scope>NUCLEOTIDE SEQUENCE [LARGE SCALE GENOMIC DNA]</scope>
    <source>
        <strain evidence="2 3">Pla22</strain>
    </source>
</reference>